<accession>A0A5N1JCE1</accession>
<evidence type="ECO:0000313" key="2">
    <source>
        <dbReference type="EMBL" id="KAA9346799.1"/>
    </source>
</evidence>
<gene>
    <name evidence="2" type="ORF">F0P93_27760</name>
</gene>
<dbReference type="Pfam" id="PF10137">
    <property type="entry name" value="CAP12-PCTIR_TIR"/>
    <property type="match status" value="1"/>
</dbReference>
<evidence type="ECO:0000259" key="1">
    <source>
        <dbReference type="Pfam" id="PF10137"/>
    </source>
</evidence>
<protein>
    <recommendedName>
        <fullName evidence="1">CD-NTase-associated protein 12/Pycsar effector protein TIR domain-containing protein</fullName>
    </recommendedName>
</protein>
<dbReference type="RefSeq" id="WP_150881057.1">
    <property type="nucleotide sequence ID" value="NZ_VTWS01000009.1"/>
</dbReference>
<dbReference type="AlphaFoldDB" id="A0A5N1JCE1"/>
<feature type="domain" description="CD-NTase-associated protein 12/Pycsar effector protein TIR" evidence="1">
    <location>
        <begin position="32"/>
        <end position="152"/>
    </location>
</feature>
<keyword evidence="3" id="KW-1185">Reference proteome</keyword>
<evidence type="ECO:0000313" key="3">
    <source>
        <dbReference type="Proteomes" id="UP000326344"/>
    </source>
</evidence>
<name>A0A5N1JCE1_9BACT</name>
<dbReference type="GO" id="GO:0050135">
    <property type="term" value="F:NADP+ nucleosidase activity"/>
    <property type="evidence" value="ECO:0007669"/>
    <property type="project" value="InterPro"/>
</dbReference>
<proteinExistence type="predicted"/>
<reference evidence="2 3" key="1">
    <citation type="submission" date="2019-09" db="EMBL/GenBank/DDBJ databases">
        <title>Genome Sequence of Larkinella sp MA1.</title>
        <authorList>
            <person name="Srinivasan S."/>
        </authorList>
    </citation>
    <scope>NUCLEOTIDE SEQUENCE [LARGE SCALE GENOMIC DNA]</scope>
    <source>
        <strain evidence="2 3">MA1</strain>
    </source>
</reference>
<dbReference type="InterPro" id="IPR019302">
    <property type="entry name" value="CAP12/PCTIR_TIR_dom"/>
</dbReference>
<sequence length="357" mass="41190">MSLLSVDFTKKTYVAFYSWQSDLDAKNNKNLISSCVEKAKKEINKKNISNLEFEIGIDRDTKNKSGSPSIADTIFEKISKADIFICDITIINNSSADGRIEKRLTPNPNVLIELGFAVHVLGWERVILINNSKFGQPEVLPFDIRGRRISNYNSDDPSSRSILTSILKTALISIIEDYDNILTRHSQIGIISHDKNIYMLIKNICSEIILKEGITTAANSLYTSAYYYNIWTNLEKFYEETQNHFLDKELDLPYRNFIVVLNDFHYKCAAKFFREEGTKSPTIWELEQSGVKITEYMRIEYEQGIIYSAIKKPFSGETWPEADDRIQEMQEELLPLGEKVKLSYRQLILRIKAKLMT</sequence>
<dbReference type="EMBL" id="VTWS01000009">
    <property type="protein sequence ID" value="KAA9346799.1"/>
    <property type="molecule type" value="Genomic_DNA"/>
</dbReference>
<organism evidence="2 3">
    <name type="scientific">Larkinella humicola</name>
    <dbReference type="NCBI Taxonomy" id="2607654"/>
    <lineage>
        <taxon>Bacteria</taxon>
        <taxon>Pseudomonadati</taxon>
        <taxon>Bacteroidota</taxon>
        <taxon>Cytophagia</taxon>
        <taxon>Cytophagales</taxon>
        <taxon>Spirosomataceae</taxon>
        <taxon>Larkinella</taxon>
    </lineage>
</organism>
<comment type="caution">
    <text evidence="2">The sequence shown here is derived from an EMBL/GenBank/DDBJ whole genome shotgun (WGS) entry which is preliminary data.</text>
</comment>
<dbReference type="Proteomes" id="UP000326344">
    <property type="component" value="Unassembled WGS sequence"/>
</dbReference>